<dbReference type="Proteomes" id="UP000541558">
    <property type="component" value="Unassembled WGS sequence"/>
</dbReference>
<feature type="compositionally biased region" description="Polar residues" evidence="4">
    <location>
        <begin position="575"/>
        <end position="590"/>
    </location>
</feature>
<name>A0A8H5FMX0_9AGAR</name>
<sequence length="620" mass="69926">MILNDSRFTNLWDTKTFTSRLFNISFDEGHCITEWGKKFRPAYADLERLVWRVPRDLRFHVVSATMPADVLADVKTTLRMQEALTTTIRRSNDRSNIHLIVVEMEHPANSFIDIERVLQTYKWKDNPERPPPFMIFSNRRRETEIGTEKVQEGLPAWLQGKVVWFHSGMSTEFREDAIERFRTGEIWGGFYTDAGGMGLDLPNVELVIQYRYVESLSTLVQRFGRGGRAQGTEARAIYLVEPQHFDHKKAEAEWRILKAKRKRTAGDGDGGRPGAKKQKKSKSARVTISDGDVTPIPDVALGDLSDDAEAQFLSSFLARQPKALPSRKGLALEEYERLVMDLFINSQSRGVCRRCVINDYFGNNAPDIDRLPCCERCKNKISRLCCDFCNSTSFTLPPLPTDEKAKQAKSKRKFNEKNPKMTTVDEGLFNEIHEWRTLTAPTLTDGRSNAWFGPQHLLSDAKLDRIVMLARNQKIPNLTALCEQVPAWRHVGTYGEEVLAIAHRFYPLPPPAEKSKPPTVVLGPTAATQAAEDENANVGGKTTGKKRNCTACGSDKHISSLQLCPARVAEGSENVPPSSKRNTRKGNTQCKACKQLGHNSRNKLCPNYGKKDNMAQIETK</sequence>
<dbReference type="Pfam" id="PF00271">
    <property type="entry name" value="Helicase_C"/>
    <property type="match status" value="1"/>
</dbReference>
<feature type="region of interest" description="Disordered" evidence="4">
    <location>
        <begin position="261"/>
        <end position="286"/>
    </location>
</feature>
<feature type="compositionally biased region" description="Basic residues" evidence="4">
    <location>
        <begin position="274"/>
        <end position="283"/>
    </location>
</feature>
<evidence type="ECO:0000313" key="6">
    <source>
        <dbReference type="EMBL" id="KAF5342402.1"/>
    </source>
</evidence>
<reference evidence="6 7" key="1">
    <citation type="journal article" date="2020" name="ISME J.">
        <title>Uncovering the hidden diversity of litter-decomposition mechanisms in mushroom-forming fungi.</title>
        <authorList>
            <person name="Floudas D."/>
            <person name="Bentzer J."/>
            <person name="Ahren D."/>
            <person name="Johansson T."/>
            <person name="Persson P."/>
            <person name="Tunlid A."/>
        </authorList>
    </citation>
    <scope>NUCLEOTIDE SEQUENCE [LARGE SCALE GENOMIC DNA]</scope>
    <source>
        <strain evidence="6 7">CBS 175.51</strain>
    </source>
</reference>
<dbReference type="EMBL" id="JAACJK010000001">
    <property type="protein sequence ID" value="KAF5342402.1"/>
    <property type="molecule type" value="Genomic_DNA"/>
</dbReference>
<proteinExistence type="inferred from homology"/>
<dbReference type="GO" id="GO:0005737">
    <property type="term" value="C:cytoplasm"/>
    <property type="evidence" value="ECO:0007669"/>
    <property type="project" value="TreeGrafter"/>
</dbReference>
<accession>A0A8H5FMX0</accession>
<dbReference type="InterPro" id="IPR027417">
    <property type="entry name" value="P-loop_NTPase"/>
</dbReference>
<dbReference type="GO" id="GO:0005694">
    <property type="term" value="C:chromosome"/>
    <property type="evidence" value="ECO:0007669"/>
    <property type="project" value="TreeGrafter"/>
</dbReference>
<dbReference type="PANTHER" id="PTHR13710:SF154">
    <property type="entry name" value="RECQ HELICASE, PUTATIVE (AFU_ORTHOLOGUE AFUA_6G14720)-RELATED"/>
    <property type="match status" value="1"/>
</dbReference>
<evidence type="ECO:0000256" key="3">
    <source>
        <dbReference type="ARBA" id="ARBA00034808"/>
    </source>
</evidence>
<comment type="catalytic activity">
    <reaction evidence="2">
        <text>Couples ATP hydrolysis with the unwinding of duplex DNA by translocating in the 3'-5' direction.</text>
        <dbReference type="EC" id="5.6.2.4"/>
    </reaction>
</comment>
<feature type="region of interest" description="Disordered" evidence="4">
    <location>
        <begin position="570"/>
        <end position="593"/>
    </location>
</feature>
<dbReference type="GO" id="GO:0043138">
    <property type="term" value="F:3'-5' DNA helicase activity"/>
    <property type="evidence" value="ECO:0007669"/>
    <property type="project" value="UniProtKB-EC"/>
</dbReference>
<comment type="similarity">
    <text evidence="1">Belongs to the helicase family. RecQ subfamily.</text>
</comment>
<dbReference type="AlphaFoldDB" id="A0A8H5FMX0"/>
<keyword evidence="7" id="KW-1185">Reference proteome</keyword>
<dbReference type="PROSITE" id="PS51194">
    <property type="entry name" value="HELICASE_CTER"/>
    <property type="match status" value="1"/>
</dbReference>
<comment type="caution">
    <text evidence="6">The sequence shown here is derived from an EMBL/GenBank/DDBJ whole genome shotgun (WGS) entry which is preliminary data.</text>
</comment>
<dbReference type="EC" id="5.6.2.4" evidence="3"/>
<evidence type="ECO:0000259" key="5">
    <source>
        <dbReference type="PROSITE" id="PS51194"/>
    </source>
</evidence>
<feature type="domain" description="Helicase C-terminal" evidence="5">
    <location>
        <begin position="113"/>
        <end position="283"/>
    </location>
</feature>
<organism evidence="6 7">
    <name type="scientific">Ephemerocybe angulata</name>
    <dbReference type="NCBI Taxonomy" id="980116"/>
    <lineage>
        <taxon>Eukaryota</taxon>
        <taxon>Fungi</taxon>
        <taxon>Dikarya</taxon>
        <taxon>Basidiomycota</taxon>
        <taxon>Agaricomycotina</taxon>
        <taxon>Agaricomycetes</taxon>
        <taxon>Agaricomycetidae</taxon>
        <taxon>Agaricales</taxon>
        <taxon>Agaricineae</taxon>
        <taxon>Psathyrellaceae</taxon>
        <taxon>Ephemerocybe</taxon>
    </lineage>
</organism>
<gene>
    <name evidence="6" type="ORF">D9611_001387</name>
</gene>
<evidence type="ECO:0000256" key="1">
    <source>
        <dbReference type="ARBA" id="ARBA00005446"/>
    </source>
</evidence>
<evidence type="ECO:0000256" key="4">
    <source>
        <dbReference type="SAM" id="MobiDB-lite"/>
    </source>
</evidence>
<evidence type="ECO:0000256" key="2">
    <source>
        <dbReference type="ARBA" id="ARBA00034617"/>
    </source>
</evidence>
<dbReference type="SMART" id="SM00490">
    <property type="entry name" value="HELICc"/>
    <property type="match status" value="1"/>
</dbReference>
<evidence type="ECO:0000313" key="7">
    <source>
        <dbReference type="Proteomes" id="UP000541558"/>
    </source>
</evidence>
<protein>
    <recommendedName>
        <fullName evidence="3">DNA 3'-5' helicase</fullName>
        <ecNumber evidence="3">5.6.2.4</ecNumber>
    </recommendedName>
</protein>
<dbReference type="PANTHER" id="PTHR13710">
    <property type="entry name" value="DNA HELICASE RECQ FAMILY MEMBER"/>
    <property type="match status" value="1"/>
</dbReference>
<dbReference type="OrthoDB" id="10261556at2759"/>
<dbReference type="InterPro" id="IPR001650">
    <property type="entry name" value="Helicase_C-like"/>
</dbReference>
<dbReference type="Gene3D" id="3.40.50.300">
    <property type="entry name" value="P-loop containing nucleotide triphosphate hydrolases"/>
    <property type="match status" value="2"/>
</dbReference>
<dbReference type="GO" id="GO:0009378">
    <property type="term" value="F:four-way junction helicase activity"/>
    <property type="evidence" value="ECO:0007669"/>
    <property type="project" value="TreeGrafter"/>
</dbReference>
<dbReference type="GO" id="GO:0000724">
    <property type="term" value="P:double-strand break repair via homologous recombination"/>
    <property type="evidence" value="ECO:0007669"/>
    <property type="project" value="TreeGrafter"/>
</dbReference>
<dbReference type="SUPFAM" id="SSF52540">
    <property type="entry name" value="P-loop containing nucleoside triphosphate hydrolases"/>
    <property type="match status" value="1"/>
</dbReference>